<proteinExistence type="predicted"/>
<feature type="transmembrane region" description="Helical" evidence="1">
    <location>
        <begin position="338"/>
        <end position="359"/>
    </location>
</feature>
<evidence type="ECO:0000256" key="1">
    <source>
        <dbReference type="SAM" id="Phobius"/>
    </source>
</evidence>
<evidence type="ECO:0000313" key="3">
    <source>
        <dbReference type="Proteomes" id="UP001274830"/>
    </source>
</evidence>
<dbReference type="AlphaFoldDB" id="A0AAE0WQA5"/>
<comment type="caution">
    <text evidence="2">The sequence shown here is derived from an EMBL/GenBank/DDBJ whole genome shotgun (WGS) entry which is preliminary data.</text>
</comment>
<name>A0AAE0WQA5_9PEZI</name>
<feature type="transmembrane region" description="Helical" evidence="1">
    <location>
        <begin position="366"/>
        <end position="387"/>
    </location>
</feature>
<sequence length="430" mass="47206">MAERVGTPQGMALEINKHLTLPPAAHEACLACQTNIERQIDQTTHLFQGTGQDSLPPEGATFVEGVSAQSHPAHAQANSQIENVQTAVKTKRQCWQRQRTVLIPRNIDQKWRALGKLEWALLQEIRSADEAVEASRLSQVCGHESDDWFMVDRVDCAPPGTSGSFESHFDLLSDKRDQNCAEADCSASPVVLEWYLRRCGDASIARERLAELEDSSWVGSIFRMPKIHSEIRRRIVWHASKSLAAWLTLSCASSLVEPAAAYPIEPGGYHHERPSSLEAGDQTGGSMPYLAIVVAAIVFDSLTARRWLPERHMTALIGSAVLGLLWAALRQSGEKAEYMLPTCGALWLASWIVLVGASARCLRRRMVFVTLAVFIGGGAPVLALSFLSGQDAPEANPTITLLFQTIDQAGLLMETAWTVAIFLVQQLCGW</sequence>
<gene>
    <name evidence="2" type="ORF">LTR78_004083</name>
</gene>
<dbReference type="Proteomes" id="UP001274830">
    <property type="component" value="Unassembled WGS sequence"/>
</dbReference>
<keyword evidence="1" id="KW-0812">Transmembrane</keyword>
<keyword evidence="1" id="KW-0472">Membrane</keyword>
<evidence type="ECO:0000313" key="2">
    <source>
        <dbReference type="EMBL" id="KAK3675891.1"/>
    </source>
</evidence>
<dbReference type="EMBL" id="JAUTXT010000012">
    <property type="protein sequence ID" value="KAK3675891.1"/>
    <property type="molecule type" value="Genomic_DNA"/>
</dbReference>
<protein>
    <submittedName>
        <fullName evidence="2">Uncharacterized protein</fullName>
    </submittedName>
</protein>
<keyword evidence="3" id="KW-1185">Reference proteome</keyword>
<keyword evidence="1" id="KW-1133">Transmembrane helix</keyword>
<reference evidence="2" key="1">
    <citation type="submission" date="2023-07" db="EMBL/GenBank/DDBJ databases">
        <title>Black Yeasts Isolated from many extreme environments.</title>
        <authorList>
            <person name="Coleine C."/>
            <person name="Stajich J.E."/>
            <person name="Selbmann L."/>
        </authorList>
    </citation>
    <scope>NUCLEOTIDE SEQUENCE</scope>
    <source>
        <strain evidence="2">CCFEE 5485</strain>
    </source>
</reference>
<accession>A0AAE0WQA5</accession>
<organism evidence="2 3">
    <name type="scientific">Recurvomyces mirabilis</name>
    <dbReference type="NCBI Taxonomy" id="574656"/>
    <lineage>
        <taxon>Eukaryota</taxon>
        <taxon>Fungi</taxon>
        <taxon>Dikarya</taxon>
        <taxon>Ascomycota</taxon>
        <taxon>Pezizomycotina</taxon>
        <taxon>Dothideomycetes</taxon>
        <taxon>Dothideomycetidae</taxon>
        <taxon>Mycosphaerellales</taxon>
        <taxon>Teratosphaeriaceae</taxon>
        <taxon>Recurvomyces</taxon>
    </lineage>
</organism>